<evidence type="ECO:0000256" key="1">
    <source>
        <dbReference type="ARBA" id="ARBA00001946"/>
    </source>
</evidence>
<accession>A0A381V5I4</accession>
<evidence type="ECO:0000259" key="6">
    <source>
        <dbReference type="SMART" id="SM00922"/>
    </source>
</evidence>
<dbReference type="Gene3D" id="3.30.390.10">
    <property type="entry name" value="Enolase-like, N-terminal domain"/>
    <property type="match status" value="1"/>
</dbReference>
<dbReference type="InterPro" id="IPR013341">
    <property type="entry name" value="Mandelate_racemase_N_dom"/>
</dbReference>
<organism evidence="7">
    <name type="scientific">marine metagenome</name>
    <dbReference type="NCBI Taxonomy" id="408172"/>
    <lineage>
        <taxon>unclassified sequences</taxon>
        <taxon>metagenomes</taxon>
        <taxon>ecological metagenomes</taxon>
    </lineage>
</organism>
<dbReference type="EMBL" id="UINC01007777">
    <property type="protein sequence ID" value="SVA35038.1"/>
    <property type="molecule type" value="Genomic_DNA"/>
</dbReference>
<comment type="similarity">
    <text evidence="2">Belongs to the mandelate racemase/muconate lactonizing enzyme family.</text>
</comment>
<evidence type="ECO:0000313" key="7">
    <source>
        <dbReference type="EMBL" id="SVA35038.1"/>
    </source>
</evidence>
<evidence type="ECO:0000256" key="3">
    <source>
        <dbReference type="ARBA" id="ARBA00022723"/>
    </source>
</evidence>
<dbReference type="InterPro" id="IPR018110">
    <property type="entry name" value="Mandel_Rmase/mucon_lact_enz_CS"/>
</dbReference>
<evidence type="ECO:0000256" key="5">
    <source>
        <dbReference type="ARBA" id="ARBA00023235"/>
    </source>
</evidence>
<dbReference type="GO" id="GO:0046872">
    <property type="term" value="F:metal ion binding"/>
    <property type="evidence" value="ECO:0007669"/>
    <property type="project" value="UniProtKB-KW"/>
</dbReference>
<keyword evidence="4" id="KW-0460">Magnesium</keyword>
<dbReference type="InterPro" id="IPR013342">
    <property type="entry name" value="Mandelate_racemase_C"/>
</dbReference>
<feature type="domain" description="Mandelate racemase/muconate lactonizing enzyme C-terminal" evidence="6">
    <location>
        <begin position="132"/>
        <end position="232"/>
    </location>
</feature>
<dbReference type="Pfam" id="PF02746">
    <property type="entry name" value="MR_MLE_N"/>
    <property type="match status" value="1"/>
</dbReference>
<dbReference type="Gene3D" id="3.20.20.120">
    <property type="entry name" value="Enolase-like C-terminal domain"/>
    <property type="match status" value="1"/>
</dbReference>
<keyword evidence="5" id="KW-0413">Isomerase</keyword>
<evidence type="ECO:0000256" key="2">
    <source>
        <dbReference type="ARBA" id="ARBA00008031"/>
    </source>
</evidence>
<dbReference type="SFLD" id="SFLDS00001">
    <property type="entry name" value="Enolase"/>
    <property type="match status" value="1"/>
</dbReference>
<dbReference type="InterPro" id="IPR029065">
    <property type="entry name" value="Enolase_C-like"/>
</dbReference>
<proteinExistence type="inferred from homology"/>
<evidence type="ECO:0000256" key="4">
    <source>
        <dbReference type="ARBA" id="ARBA00022842"/>
    </source>
</evidence>
<dbReference type="AlphaFoldDB" id="A0A381V5I4"/>
<dbReference type="InterPro" id="IPR029017">
    <property type="entry name" value="Enolase-like_N"/>
</dbReference>
<keyword evidence="3" id="KW-0479">Metal-binding</keyword>
<sequence length="344" mass="36570">MQWTYQQVELTKQYPLRISRGVSAGSTNLFVTVEADSSVGIGEAAPGAGAATAAACDQQIRAFIETQQDKDLSPFGAWRDARLAGVAPCAWAAVDTALWDLLAKRSGQPLYQLLGLPCRSVPTSVTIGILAPEIVRERVPEILSRTGARCLKIKLGNPDGIDADQAMYIEVRESAQRFGVALRVDANGGWTLSGATTMMSWLRDRGCDYVEQPLNSEADDQLPALFANRALPIFIDESCRFSTDVARLASCIDGVNLKLMKCGGITEALRIVATARAHGLQTMIGCMGESSVAIAAGASLGALFDHIDLDSHLNLAPDPAMGLELVEGVVCVSQIPGHGAQLIC</sequence>
<dbReference type="CDD" id="cd03319">
    <property type="entry name" value="L-Ala-DL-Glu_epimerase"/>
    <property type="match status" value="1"/>
</dbReference>
<dbReference type="PROSITE" id="PS00908">
    <property type="entry name" value="MR_MLE_1"/>
    <property type="match status" value="1"/>
</dbReference>
<dbReference type="InterPro" id="IPR036849">
    <property type="entry name" value="Enolase-like_C_sf"/>
</dbReference>
<gene>
    <name evidence="7" type="ORF">METZ01_LOCUS87892</name>
</gene>
<dbReference type="GO" id="GO:0016855">
    <property type="term" value="F:racemase and epimerase activity, acting on amino acids and derivatives"/>
    <property type="evidence" value="ECO:0007669"/>
    <property type="project" value="InterPro"/>
</dbReference>
<dbReference type="SUPFAM" id="SSF54826">
    <property type="entry name" value="Enolase N-terminal domain-like"/>
    <property type="match status" value="1"/>
</dbReference>
<dbReference type="InterPro" id="IPR034593">
    <property type="entry name" value="DgoD-like"/>
</dbReference>
<dbReference type="SFLD" id="SFLDG00180">
    <property type="entry name" value="muconate_cycloisomerase"/>
    <property type="match status" value="1"/>
</dbReference>
<reference evidence="7" key="1">
    <citation type="submission" date="2018-05" db="EMBL/GenBank/DDBJ databases">
        <authorList>
            <person name="Lanie J.A."/>
            <person name="Ng W.-L."/>
            <person name="Kazmierczak K.M."/>
            <person name="Andrzejewski T.M."/>
            <person name="Davidsen T.M."/>
            <person name="Wayne K.J."/>
            <person name="Tettelin H."/>
            <person name="Glass J.I."/>
            <person name="Rusch D."/>
            <person name="Podicherti R."/>
            <person name="Tsui H.-C.T."/>
            <person name="Winkler M.E."/>
        </authorList>
    </citation>
    <scope>NUCLEOTIDE SEQUENCE</scope>
</reference>
<dbReference type="SMART" id="SM00922">
    <property type="entry name" value="MR_MLE"/>
    <property type="match status" value="1"/>
</dbReference>
<dbReference type="SUPFAM" id="SSF51604">
    <property type="entry name" value="Enolase C-terminal domain-like"/>
    <property type="match status" value="1"/>
</dbReference>
<dbReference type="GO" id="GO:0009063">
    <property type="term" value="P:amino acid catabolic process"/>
    <property type="evidence" value="ECO:0007669"/>
    <property type="project" value="InterPro"/>
</dbReference>
<dbReference type="InterPro" id="IPR034603">
    <property type="entry name" value="Dipeptide_epimerase"/>
</dbReference>
<comment type="cofactor">
    <cofactor evidence="1">
        <name>Mg(2+)</name>
        <dbReference type="ChEBI" id="CHEBI:18420"/>
    </cofactor>
</comment>
<dbReference type="PROSITE" id="PS00909">
    <property type="entry name" value="MR_MLE_2"/>
    <property type="match status" value="1"/>
</dbReference>
<dbReference type="PANTHER" id="PTHR48080">
    <property type="entry name" value="D-GALACTONATE DEHYDRATASE-RELATED"/>
    <property type="match status" value="1"/>
</dbReference>
<name>A0A381V5I4_9ZZZZ</name>
<dbReference type="PANTHER" id="PTHR48080:SF3">
    <property type="entry name" value="ENOLASE SUPERFAMILY MEMBER DDB_G0284701"/>
    <property type="match status" value="1"/>
</dbReference>
<protein>
    <recommendedName>
        <fullName evidence="6">Mandelate racemase/muconate lactonizing enzyme C-terminal domain-containing protein</fullName>
    </recommendedName>
</protein>
<dbReference type="Pfam" id="PF13378">
    <property type="entry name" value="MR_MLE_C"/>
    <property type="match status" value="1"/>
</dbReference>